<reference evidence="2" key="2">
    <citation type="submission" date="2020-08" db="EMBL/GenBank/DDBJ databases">
        <title>Plant Genome Project.</title>
        <authorList>
            <person name="Zhang R.-G."/>
        </authorList>
    </citation>
    <scope>NUCLEOTIDE SEQUENCE</scope>
    <source>
        <strain evidence="2">Huo1</strain>
        <tissue evidence="2">Leaf</tissue>
    </source>
</reference>
<sequence length="107" mass="12256">MRKKLAGKETHCSIHHKQPRTNYEEVESSYNHSFEYVAEHRVKAESAPLLRAIFKKYGDITSGNYREISSIRAELLVMKQEVAAIDIKAGVITLDEEKKLAVRLDLL</sequence>
<accession>A0A8X9A127</accession>
<organism evidence="2">
    <name type="scientific">Salvia splendens</name>
    <name type="common">Scarlet sage</name>
    <dbReference type="NCBI Taxonomy" id="180675"/>
    <lineage>
        <taxon>Eukaryota</taxon>
        <taxon>Viridiplantae</taxon>
        <taxon>Streptophyta</taxon>
        <taxon>Embryophyta</taxon>
        <taxon>Tracheophyta</taxon>
        <taxon>Spermatophyta</taxon>
        <taxon>Magnoliopsida</taxon>
        <taxon>eudicotyledons</taxon>
        <taxon>Gunneridae</taxon>
        <taxon>Pentapetalae</taxon>
        <taxon>asterids</taxon>
        <taxon>lamiids</taxon>
        <taxon>Lamiales</taxon>
        <taxon>Lamiaceae</taxon>
        <taxon>Nepetoideae</taxon>
        <taxon>Mentheae</taxon>
        <taxon>Salviinae</taxon>
        <taxon>Salvia</taxon>
        <taxon>Salvia subgen. Calosphace</taxon>
        <taxon>core Calosphace</taxon>
    </lineage>
</organism>
<dbReference type="EMBL" id="PNBA02000005">
    <property type="protein sequence ID" value="KAG6423059.1"/>
    <property type="molecule type" value="Genomic_DNA"/>
</dbReference>
<protein>
    <submittedName>
        <fullName evidence="2">Uncharacterized protein</fullName>
    </submittedName>
</protein>
<gene>
    <name evidence="2" type="ORF">SASPL_113443</name>
</gene>
<evidence type="ECO:0000313" key="3">
    <source>
        <dbReference type="Proteomes" id="UP000298416"/>
    </source>
</evidence>
<comment type="caution">
    <text evidence="2">The sequence shown here is derived from an EMBL/GenBank/DDBJ whole genome shotgun (WGS) entry which is preliminary data.</text>
</comment>
<dbReference type="AlphaFoldDB" id="A0A8X9A127"/>
<proteinExistence type="predicted"/>
<name>A0A8X9A127_SALSN</name>
<evidence type="ECO:0000256" key="1">
    <source>
        <dbReference type="SAM" id="MobiDB-lite"/>
    </source>
</evidence>
<reference evidence="2" key="1">
    <citation type="submission" date="2018-01" db="EMBL/GenBank/DDBJ databases">
        <authorList>
            <person name="Mao J.F."/>
        </authorList>
    </citation>
    <scope>NUCLEOTIDE SEQUENCE</scope>
    <source>
        <strain evidence="2">Huo1</strain>
        <tissue evidence="2">Leaf</tissue>
    </source>
</reference>
<feature type="compositionally biased region" description="Basic and acidic residues" evidence="1">
    <location>
        <begin position="1"/>
        <end position="12"/>
    </location>
</feature>
<keyword evidence="3" id="KW-1185">Reference proteome</keyword>
<evidence type="ECO:0000313" key="2">
    <source>
        <dbReference type="EMBL" id="KAG6423059.1"/>
    </source>
</evidence>
<feature type="region of interest" description="Disordered" evidence="1">
    <location>
        <begin position="1"/>
        <end position="20"/>
    </location>
</feature>
<dbReference type="Proteomes" id="UP000298416">
    <property type="component" value="Unassembled WGS sequence"/>
</dbReference>